<feature type="domain" description="Glycosyl transferase family 1" evidence="1">
    <location>
        <begin position="215"/>
        <end position="366"/>
    </location>
</feature>
<dbReference type="InterPro" id="IPR001296">
    <property type="entry name" value="Glyco_trans_1"/>
</dbReference>
<sequence>MKWHLTQIGSREKYLYPRMIYRKGLLGTFNTDIWFKNVNSLNLPGKFSRIKSRYHYELKEVQVNSRNLYSICRMLKPYKGNRFDQWCAQGRIFGNWAANNIIKNGIDNNDTVFGYTGASLEIAETAKSVGARMVLGQFDPAFYWYKIQNLECEKWYGKVLNSYIPTDEYKERLLKEWNHSDLIIVNSEHCKDALIPYGVNREKIKILPLPVSIDRDTNISEKFLANEKIKVIFVGNISFGKGFAYFAEAKKILNNDKRLSFYAIGDLHISQEIIEKNKWDLNYTGRLNREELKKMYLDSHILVFPTLSEGFGQVQLEAMAYGLPVIATEKCGRIVENKRNGIIVKDSNAREIAEAILEIAEDRVKYSCMSYCALQTIMKYEFLEIEKKFWEIIK</sequence>
<evidence type="ECO:0000313" key="2">
    <source>
        <dbReference type="EMBL" id="MDK1684853.1"/>
    </source>
</evidence>
<dbReference type="PANTHER" id="PTHR45947:SF3">
    <property type="entry name" value="SULFOQUINOVOSYL TRANSFERASE SQD2"/>
    <property type="match status" value="1"/>
</dbReference>
<dbReference type="SUPFAM" id="SSF53756">
    <property type="entry name" value="UDP-Glycosyltransferase/glycogen phosphorylase"/>
    <property type="match status" value="1"/>
</dbReference>
<protein>
    <submittedName>
        <fullName evidence="2">Glycosyltransferase family 4 protein</fullName>
        <ecNumber evidence="2">2.4.-.-</ecNumber>
    </submittedName>
</protein>
<dbReference type="EMBL" id="JASKNE010000001">
    <property type="protein sequence ID" value="MDK1684853.1"/>
    <property type="molecule type" value="Genomic_DNA"/>
</dbReference>
<dbReference type="EC" id="2.4.-.-" evidence="2"/>
<dbReference type="PANTHER" id="PTHR45947">
    <property type="entry name" value="SULFOQUINOVOSYL TRANSFERASE SQD2"/>
    <property type="match status" value="1"/>
</dbReference>
<keyword evidence="2" id="KW-0808">Transferase</keyword>
<dbReference type="Pfam" id="PF00534">
    <property type="entry name" value="Glycos_transf_1"/>
    <property type="match status" value="1"/>
</dbReference>
<proteinExistence type="predicted"/>
<dbReference type="RefSeq" id="WP_284067607.1">
    <property type="nucleotide sequence ID" value="NZ_JASKNE010000001.1"/>
</dbReference>
<evidence type="ECO:0000259" key="1">
    <source>
        <dbReference type="Pfam" id="PF00534"/>
    </source>
</evidence>
<dbReference type="InterPro" id="IPR050194">
    <property type="entry name" value="Glycosyltransferase_grp1"/>
</dbReference>
<dbReference type="CDD" id="cd03801">
    <property type="entry name" value="GT4_PimA-like"/>
    <property type="match status" value="1"/>
</dbReference>
<keyword evidence="2" id="KW-0328">Glycosyltransferase</keyword>
<dbReference type="AlphaFoldDB" id="A0AAW6UX34"/>
<name>A0AAW6UX34_9GAMM</name>
<gene>
    <name evidence="2" type="ORF">QOR41_13710</name>
</gene>
<evidence type="ECO:0000313" key="3">
    <source>
        <dbReference type="Proteomes" id="UP001241935"/>
    </source>
</evidence>
<dbReference type="Gene3D" id="3.40.50.2000">
    <property type="entry name" value="Glycogen Phosphorylase B"/>
    <property type="match status" value="2"/>
</dbReference>
<accession>A0AAW6UX34</accession>
<dbReference type="GO" id="GO:0016757">
    <property type="term" value="F:glycosyltransferase activity"/>
    <property type="evidence" value="ECO:0007669"/>
    <property type="project" value="UniProtKB-KW"/>
</dbReference>
<reference evidence="2" key="1">
    <citation type="submission" date="2023-04" db="EMBL/GenBank/DDBJ databases">
        <title>The environmental microbiomes in feedlot watering bowls are a reservoir of florfenicol resistance for bovine respiratory disease pathogens.</title>
        <authorList>
            <person name="Kos D.W."/>
            <person name="Ruzzini A.C."/>
            <person name="Schreiner B."/>
            <person name="Jelinski M.D."/>
        </authorList>
    </citation>
    <scope>NUCLEOTIDE SEQUENCE</scope>
    <source>
        <strain evidence="2">WB3</strain>
    </source>
</reference>
<dbReference type="Proteomes" id="UP001241935">
    <property type="component" value="Unassembled WGS sequence"/>
</dbReference>
<comment type="caution">
    <text evidence="2">The sequence shown here is derived from an EMBL/GenBank/DDBJ whole genome shotgun (WGS) entry which is preliminary data.</text>
</comment>
<organism evidence="2 3">
    <name type="scientific">Acinetobacter terrestris</name>
    <dbReference type="NCBI Taxonomy" id="2529843"/>
    <lineage>
        <taxon>Bacteria</taxon>
        <taxon>Pseudomonadati</taxon>
        <taxon>Pseudomonadota</taxon>
        <taxon>Gammaproteobacteria</taxon>
        <taxon>Moraxellales</taxon>
        <taxon>Moraxellaceae</taxon>
        <taxon>Acinetobacter</taxon>
        <taxon>Acinetobacter Taxon 24</taxon>
    </lineage>
</organism>